<protein>
    <submittedName>
        <fullName evidence="1">Uncharacterized protein</fullName>
    </submittedName>
</protein>
<proteinExistence type="predicted"/>
<accession>A0ACC1SWS9</accession>
<sequence length="968" mass="107129">MDPGLDLDVAGFLAGTIPYKKLAADSSASWSFVAQTLQRADTTKVKDSKEDIDTLLVFAGLFSAVMTGFLVESYKTLLPNQSASTVEVLEAISSQMTSFIVSNQFANSTRAAAVASIPPSHPTAVRINALWFASLICSLVSASLGMLVKQWLREYLAVDYLAPQARVRIRQFRWQGLKTWRVFEIAALLPLLLQVALGLFFLGLCLFTLSINTVVGWTSTPLVLAWVTFFAFTILAPAISAHCPFKTSFLKFALKPIRRLLRRHTSPFSEESTGSGNVPGSPTDSPRSSHSSLTLQTEKQRFESKPKEEEDALRNQTQDLSILLAFDAINSDDELLGTVIRTIVKPTRRNGEDILVFCQKLVQHRLQIDVSSIEADRYAPYLPLRARLALVDILSDALCYEVQQRLFPTRRDAEEVTLSGWPSRALQMIVALAGGDMQNSKAAAMAYCLMFDPSTFKAVMGNSTLSVSDLLTLLGVAGDKLRDSPGSAIMDFLRNTSQWYSNAMGMSRSNLALPTLSEILESAEPKLPGDCLSAILGLVVDTLRAHRNSPWEPWMTEGIDCLVDASDPAKGHYCVAALDKVCDLIAKMLMEDSAAREVLQSLMRADPFDWHSRYWMLGLVLGRKLSTIQDGVPAMLRNMEGAFKDPRFSFNPIHACNMVCNMASYFFAPEDIQTHRSQWRALFTTLSSSVTTNLDLNLSDRLAIAHCLERIDVFDNVEASAPGVPEGGANVDPIVPNYFIEVLLDIAEEHARKVENLNRVSTLRRQKELARTPRTENANVPSASETRSIADEVFEDALEDPATGVPFNDSLYLRPGPPAWTARGYSDWQRQPISTFNSPTIASAPAFVHEYSSSYDPTLVTYPSIEEWLRSLDDDPVRSREHQVTYSRYTETLTKNGIYDLGDVVRLRMAEPQQAIQRLQDLGGMVYGVASRLLDFAQIDAGRSYHQRGLSTQTLPPDIHAVAASAPP</sequence>
<organism evidence="1 2">
    <name type="scientific">Phlebia brevispora</name>
    <dbReference type="NCBI Taxonomy" id="194682"/>
    <lineage>
        <taxon>Eukaryota</taxon>
        <taxon>Fungi</taxon>
        <taxon>Dikarya</taxon>
        <taxon>Basidiomycota</taxon>
        <taxon>Agaricomycotina</taxon>
        <taxon>Agaricomycetes</taxon>
        <taxon>Polyporales</taxon>
        <taxon>Meruliaceae</taxon>
        <taxon>Phlebia</taxon>
    </lineage>
</organism>
<evidence type="ECO:0000313" key="1">
    <source>
        <dbReference type="EMBL" id="KAJ3547810.1"/>
    </source>
</evidence>
<name>A0ACC1SWS9_9APHY</name>
<evidence type="ECO:0000313" key="2">
    <source>
        <dbReference type="Proteomes" id="UP001148662"/>
    </source>
</evidence>
<keyword evidence="2" id="KW-1185">Reference proteome</keyword>
<gene>
    <name evidence="1" type="ORF">NM688_g5367</name>
</gene>
<reference evidence="1" key="1">
    <citation type="submission" date="2022-07" db="EMBL/GenBank/DDBJ databases">
        <title>Genome Sequence of Phlebia brevispora.</title>
        <authorList>
            <person name="Buettner E."/>
        </authorList>
    </citation>
    <scope>NUCLEOTIDE SEQUENCE</scope>
    <source>
        <strain evidence="1">MPL23</strain>
    </source>
</reference>
<dbReference type="Proteomes" id="UP001148662">
    <property type="component" value="Unassembled WGS sequence"/>
</dbReference>
<comment type="caution">
    <text evidence="1">The sequence shown here is derived from an EMBL/GenBank/DDBJ whole genome shotgun (WGS) entry which is preliminary data.</text>
</comment>
<dbReference type="EMBL" id="JANHOG010000980">
    <property type="protein sequence ID" value="KAJ3547810.1"/>
    <property type="molecule type" value="Genomic_DNA"/>
</dbReference>